<dbReference type="EMBL" id="JAWDGP010007247">
    <property type="protein sequence ID" value="KAK3727289.1"/>
    <property type="molecule type" value="Genomic_DNA"/>
</dbReference>
<sequence>MSTPALNLLHFSVCFQYVHSGAESVALLTLLPVANISAPALDVLHFSVFCQYVRTSARPFVLLSLLSPVVSMSQIAYVKCSTKLRPAAVRHLPNPVFGRNQRNNLMTGAWSLMPDRDSGVKSYRILVMLHELKTNARAQVYDYFWWYSFIASQR</sequence>
<name>A0AAE1CPR7_9GAST</name>
<organism evidence="1 2">
    <name type="scientific">Elysia crispata</name>
    <name type="common">lettuce slug</name>
    <dbReference type="NCBI Taxonomy" id="231223"/>
    <lineage>
        <taxon>Eukaryota</taxon>
        <taxon>Metazoa</taxon>
        <taxon>Spiralia</taxon>
        <taxon>Lophotrochozoa</taxon>
        <taxon>Mollusca</taxon>
        <taxon>Gastropoda</taxon>
        <taxon>Heterobranchia</taxon>
        <taxon>Euthyneura</taxon>
        <taxon>Panpulmonata</taxon>
        <taxon>Sacoglossa</taxon>
        <taxon>Placobranchoidea</taxon>
        <taxon>Plakobranchidae</taxon>
        <taxon>Elysia</taxon>
    </lineage>
</organism>
<accession>A0AAE1CPR7</accession>
<proteinExistence type="predicted"/>
<dbReference type="Proteomes" id="UP001283361">
    <property type="component" value="Unassembled WGS sequence"/>
</dbReference>
<comment type="caution">
    <text evidence="1">The sequence shown here is derived from an EMBL/GenBank/DDBJ whole genome shotgun (WGS) entry which is preliminary data.</text>
</comment>
<reference evidence="1" key="1">
    <citation type="journal article" date="2023" name="G3 (Bethesda)">
        <title>A reference genome for the long-term kleptoplast-retaining sea slug Elysia crispata morphotype clarki.</title>
        <authorList>
            <person name="Eastman K.E."/>
            <person name="Pendleton A.L."/>
            <person name="Shaikh M.A."/>
            <person name="Suttiyut T."/>
            <person name="Ogas R."/>
            <person name="Tomko P."/>
            <person name="Gavelis G."/>
            <person name="Widhalm J.R."/>
            <person name="Wisecaver J.H."/>
        </authorList>
    </citation>
    <scope>NUCLEOTIDE SEQUENCE</scope>
    <source>
        <strain evidence="1">ECLA1</strain>
    </source>
</reference>
<gene>
    <name evidence="1" type="ORF">RRG08_049912</name>
</gene>
<keyword evidence="2" id="KW-1185">Reference proteome</keyword>
<evidence type="ECO:0000313" key="2">
    <source>
        <dbReference type="Proteomes" id="UP001283361"/>
    </source>
</evidence>
<dbReference type="AlphaFoldDB" id="A0AAE1CPR7"/>
<evidence type="ECO:0000313" key="1">
    <source>
        <dbReference type="EMBL" id="KAK3727289.1"/>
    </source>
</evidence>
<protein>
    <submittedName>
        <fullName evidence="1">Uncharacterized protein</fullName>
    </submittedName>
</protein>